<dbReference type="EMBL" id="CM029050">
    <property type="protein sequence ID" value="KAG2564409.1"/>
    <property type="molecule type" value="Genomic_DNA"/>
</dbReference>
<comment type="caution">
    <text evidence="1">The sequence shown here is derived from an EMBL/GenBank/DDBJ whole genome shotgun (WGS) entry which is preliminary data.</text>
</comment>
<organism evidence="1 2">
    <name type="scientific">Panicum virgatum</name>
    <name type="common">Blackwell switchgrass</name>
    <dbReference type="NCBI Taxonomy" id="38727"/>
    <lineage>
        <taxon>Eukaryota</taxon>
        <taxon>Viridiplantae</taxon>
        <taxon>Streptophyta</taxon>
        <taxon>Embryophyta</taxon>
        <taxon>Tracheophyta</taxon>
        <taxon>Spermatophyta</taxon>
        <taxon>Magnoliopsida</taxon>
        <taxon>Liliopsida</taxon>
        <taxon>Poales</taxon>
        <taxon>Poaceae</taxon>
        <taxon>PACMAD clade</taxon>
        <taxon>Panicoideae</taxon>
        <taxon>Panicodae</taxon>
        <taxon>Paniceae</taxon>
        <taxon>Panicinae</taxon>
        <taxon>Panicum</taxon>
        <taxon>Panicum sect. Hiantes</taxon>
    </lineage>
</organism>
<evidence type="ECO:0000313" key="2">
    <source>
        <dbReference type="Proteomes" id="UP000823388"/>
    </source>
</evidence>
<proteinExistence type="predicted"/>
<evidence type="ECO:0000313" key="1">
    <source>
        <dbReference type="EMBL" id="KAG2564409.1"/>
    </source>
</evidence>
<keyword evidence="2" id="KW-1185">Reference proteome</keyword>
<protein>
    <submittedName>
        <fullName evidence="1">Uncharacterized protein</fullName>
    </submittedName>
</protein>
<dbReference type="AlphaFoldDB" id="A0A8T0PV95"/>
<accession>A0A8T0PV95</accession>
<name>A0A8T0PV95_PANVG</name>
<sequence length="90" mass="9805">MSSGRRIKVMGMATLKPVIEDVTAEETLPVIQEPVPLQQVAEEQVVYPQESDQQQVEDIPKEANFDLGDTPEEGVELPFCACCSGGTCSH</sequence>
<gene>
    <name evidence="1" type="ORF">PVAP13_7NG007100</name>
</gene>
<reference evidence="1" key="1">
    <citation type="submission" date="2020-05" db="EMBL/GenBank/DDBJ databases">
        <title>WGS assembly of Panicum virgatum.</title>
        <authorList>
            <person name="Lovell J.T."/>
            <person name="Jenkins J."/>
            <person name="Shu S."/>
            <person name="Juenger T.E."/>
            <person name="Schmutz J."/>
        </authorList>
    </citation>
    <scope>NUCLEOTIDE SEQUENCE</scope>
    <source>
        <strain evidence="1">AP13</strain>
    </source>
</reference>
<dbReference type="Proteomes" id="UP000823388">
    <property type="component" value="Chromosome 7N"/>
</dbReference>